<feature type="region of interest" description="Disordered" evidence="3">
    <location>
        <begin position="669"/>
        <end position="694"/>
    </location>
</feature>
<dbReference type="Gene3D" id="3.30.70.270">
    <property type="match status" value="1"/>
</dbReference>
<comment type="caution">
    <text evidence="5">The sequence shown here is derived from an EMBL/GenBank/DDBJ whole genome shotgun (WGS) entry which is preliminary data.</text>
</comment>
<reference evidence="5 6" key="1">
    <citation type="submission" date="2024-05" db="EMBL/GenBank/DDBJ databases">
        <title>Genome sequencing and assembly of Indian major carp, Cirrhinus mrigala (Hamilton, 1822).</title>
        <authorList>
            <person name="Mohindra V."/>
            <person name="Chowdhury L.M."/>
            <person name="Lal K."/>
            <person name="Jena J.K."/>
        </authorList>
    </citation>
    <scope>NUCLEOTIDE SEQUENCE [LARGE SCALE GENOMIC DNA]</scope>
    <source>
        <strain evidence="5">CM1030</strain>
        <tissue evidence="5">Blood</tissue>
    </source>
</reference>
<accession>A0ABD0MPC8</accession>
<feature type="compositionally biased region" description="Polar residues" evidence="3">
    <location>
        <begin position="433"/>
        <end position="446"/>
    </location>
</feature>
<evidence type="ECO:0000256" key="1">
    <source>
        <dbReference type="ARBA" id="ARBA00010879"/>
    </source>
</evidence>
<evidence type="ECO:0000256" key="2">
    <source>
        <dbReference type="ARBA" id="ARBA00012180"/>
    </source>
</evidence>
<proteinExistence type="inferred from homology"/>
<feature type="domain" description="Reverse transcriptase" evidence="4">
    <location>
        <begin position="571"/>
        <end position="662"/>
    </location>
</feature>
<evidence type="ECO:0000259" key="4">
    <source>
        <dbReference type="Pfam" id="PF00078"/>
    </source>
</evidence>
<dbReference type="EC" id="3.1.26.4" evidence="2"/>
<evidence type="ECO:0000313" key="5">
    <source>
        <dbReference type="EMBL" id="KAL0150471.1"/>
    </source>
</evidence>
<protein>
    <recommendedName>
        <fullName evidence="2">ribonuclease H</fullName>
        <ecNumber evidence="2">3.1.26.4</ecNumber>
    </recommendedName>
</protein>
<name>A0ABD0MPC8_CIRMR</name>
<dbReference type="GO" id="GO:0004523">
    <property type="term" value="F:RNA-DNA hybrid ribonuclease activity"/>
    <property type="evidence" value="ECO:0007669"/>
    <property type="project" value="UniProtKB-EC"/>
</dbReference>
<evidence type="ECO:0000256" key="3">
    <source>
        <dbReference type="SAM" id="MobiDB-lite"/>
    </source>
</evidence>
<dbReference type="Proteomes" id="UP001529510">
    <property type="component" value="Unassembled WGS sequence"/>
</dbReference>
<dbReference type="Pfam" id="PF00078">
    <property type="entry name" value="RVT_1"/>
    <property type="match status" value="1"/>
</dbReference>
<feature type="region of interest" description="Disordered" evidence="3">
    <location>
        <begin position="415"/>
        <end position="446"/>
    </location>
</feature>
<dbReference type="InterPro" id="IPR043502">
    <property type="entry name" value="DNA/RNA_pol_sf"/>
</dbReference>
<comment type="similarity">
    <text evidence="1">Belongs to the beta type-B retroviral polymerase family. HERV class-II K(HML-2) pol subfamily.</text>
</comment>
<dbReference type="CDD" id="cd03714">
    <property type="entry name" value="RT_DIRS1"/>
    <property type="match status" value="1"/>
</dbReference>
<dbReference type="AlphaFoldDB" id="A0ABD0MPC8"/>
<dbReference type="EMBL" id="JAMKFB020000295">
    <property type="protein sequence ID" value="KAL0150471.1"/>
    <property type="molecule type" value="Genomic_DNA"/>
</dbReference>
<dbReference type="Gene3D" id="1.10.287.3160">
    <property type="match status" value="1"/>
</dbReference>
<dbReference type="InterPro" id="IPR043128">
    <property type="entry name" value="Rev_trsase/Diguanyl_cyclase"/>
</dbReference>
<dbReference type="SUPFAM" id="SSF56672">
    <property type="entry name" value="DNA/RNA polymerases"/>
    <property type="match status" value="1"/>
</dbReference>
<keyword evidence="6" id="KW-1185">Reference proteome</keyword>
<dbReference type="InterPro" id="IPR000477">
    <property type="entry name" value="RT_dom"/>
</dbReference>
<evidence type="ECO:0000313" key="6">
    <source>
        <dbReference type="Proteomes" id="UP001529510"/>
    </source>
</evidence>
<dbReference type="PANTHER" id="PTHR33050:SF7">
    <property type="entry name" value="RIBONUCLEASE H"/>
    <property type="match status" value="1"/>
</dbReference>
<organism evidence="5 6">
    <name type="scientific">Cirrhinus mrigala</name>
    <name type="common">Mrigala</name>
    <dbReference type="NCBI Taxonomy" id="683832"/>
    <lineage>
        <taxon>Eukaryota</taxon>
        <taxon>Metazoa</taxon>
        <taxon>Chordata</taxon>
        <taxon>Craniata</taxon>
        <taxon>Vertebrata</taxon>
        <taxon>Euteleostomi</taxon>
        <taxon>Actinopterygii</taxon>
        <taxon>Neopterygii</taxon>
        <taxon>Teleostei</taxon>
        <taxon>Ostariophysi</taxon>
        <taxon>Cypriniformes</taxon>
        <taxon>Cyprinidae</taxon>
        <taxon>Labeoninae</taxon>
        <taxon>Labeonini</taxon>
        <taxon>Cirrhinus</taxon>
    </lineage>
</organism>
<dbReference type="PANTHER" id="PTHR33050">
    <property type="entry name" value="REVERSE TRANSCRIPTASE DOMAIN-CONTAINING PROTEIN"/>
    <property type="match status" value="1"/>
</dbReference>
<dbReference type="InterPro" id="IPR052055">
    <property type="entry name" value="Hepadnavirus_pol/RT"/>
</dbReference>
<sequence length="702" mass="76127">MKAIEKSSKSGESGPRFRLCVPPCKRYITSGDTHSMCVVCLGAEDAMSALEGADCPHCELLSLWMLRSRRALFEEGAFTSVPLGAVGTTLLGFANGPVGGNGDGGRKPALRLLPPKGRAPLSICHPPRRATSKAPLRKRALSRYNMRSSWSAVAKLNIDWPAKEKAALQRSKLDERFLRSKPSSPRRSLPFFPDLHAEIARSRERPYSARLFVPVSDYYGNVAELDERAYKAMPRVKQTLASYLSPGAASSLKAPTLPSKPLRTTSSVVGKGYSAAGQAGACLHTMSLLQAYQADLLKGLADGDKVDLEELCRTADLTLCATKETARAVGRSMAAMVVAERHLWLTLSDMKEKDRVFLLDAPLEPSGLPGSSKARPDLRVVLQSTKTTEGSPYRGRAGCTALHGVRLSSVPSGVLQGTAASSEPTGTGMLATPSGQSPAGPPLQSTPEASLERLVPLVDYLAAWKLLPNVSAWVLRTIEKGYAIQFGAPPPPFDGVFPTLVGPEQALVMEQEVETLLRKEAIEVVPPQDKESGFYNRYFIVPKKDGGLHPIIDLRRLNRSVMKFLRFAFRGEACQHRVLPFGLALSPHTFTKCVDAALVPLRLQDICILNYIDDWLILAASESLAARHQDVVLAHMKTLGLRLNAKKSVLSPPQRSTYLGVVCSNRVDPRRSQESQRGPVTHCETVSTTAGSDGSCVQLHPT</sequence>
<gene>
    <name evidence="5" type="ORF">M9458_054288</name>
</gene>